<sequence length="92" mass="9840">MNWHTTGSILLGLGIVALVVGVLLRFRVGRWLLGVLWLLLTLGSLLSGDLHALDNPDANTTPQKASRYCLLGGSLGILIGLALRMLASKSIY</sequence>
<dbReference type="EMBL" id="CP060202">
    <property type="protein sequence ID" value="QNH61392.1"/>
    <property type="molecule type" value="Genomic_DNA"/>
</dbReference>
<dbReference type="Proteomes" id="UP000515489">
    <property type="component" value="Chromosome"/>
</dbReference>
<feature type="transmembrane region" description="Helical" evidence="1">
    <location>
        <begin position="65"/>
        <end position="87"/>
    </location>
</feature>
<keyword evidence="3" id="KW-1185">Reference proteome</keyword>
<evidence type="ECO:0000313" key="2">
    <source>
        <dbReference type="EMBL" id="QNH61392.1"/>
    </source>
</evidence>
<keyword evidence="1" id="KW-1133">Transmembrane helix</keyword>
<keyword evidence="1" id="KW-0812">Transmembrane</keyword>
<organism evidence="2 3">
    <name type="scientific">Hymenobacter sediminicola</name>
    <dbReference type="NCBI Taxonomy" id="2761579"/>
    <lineage>
        <taxon>Bacteria</taxon>
        <taxon>Pseudomonadati</taxon>
        <taxon>Bacteroidota</taxon>
        <taxon>Cytophagia</taxon>
        <taxon>Cytophagales</taxon>
        <taxon>Hymenobacteraceae</taxon>
        <taxon>Hymenobacter</taxon>
    </lineage>
</organism>
<evidence type="ECO:0000313" key="3">
    <source>
        <dbReference type="Proteomes" id="UP000515489"/>
    </source>
</evidence>
<keyword evidence="1" id="KW-0472">Membrane</keyword>
<feature type="transmembrane region" description="Helical" evidence="1">
    <location>
        <begin position="6"/>
        <end position="24"/>
    </location>
</feature>
<protein>
    <submittedName>
        <fullName evidence="2">Uncharacterized protein</fullName>
    </submittedName>
</protein>
<evidence type="ECO:0000256" key="1">
    <source>
        <dbReference type="SAM" id="Phobius"/>
    </source>
</evidence>
<dbReference type="RefSeq" id="WP_185887322.1">
    <property type="nucleotide sequence ID" value="NZ_CP060202.1"/>
</dbReference>
<accession>A0A7G7W4U9</accession>
<gene>
    <name evidence="2" type="ORF">H4317_14665</name>
</gene>
<feature type="transmembrane region" description="Helical" evidence="1">
    <location>
        <begin position="31"/>
        <end position="53"/>
    </location>
</feature>
<dbReference type="AlphaFoldDB" id="A0A7G7W4U9"/>
<dbReference type="KEGG" id="hsk:H4317_14665"/>
<reference evidence="2 3" key="1">
    <citation type="submission" date="2020-08" db="EMBL/GenBank/DDBJ databases">
        <title>Hymenobacter sp. S2-20-2 genome sequencing.</title>
        <authorList>
            <person name="Jin L."/>
        </authorList>
    </citation>
    <scope>NUCLEOTIDE SEQUENCE [LARGE SCALE GENOMIC DNA]</scope>
    <source>
        <strain evidence="2 3">S2-20-2</strain>
    </source>
</reference>
<proteinExistence type="predicted"/>
<name>A0A7G7W4U9_9BACT</name>